<evidence type="ECO:0000259" key="3">
    <source>
        <dbReference type="PROSITE" id="PS50132"/>
    </source>
</evidence>
<name>A0A0G4IW19_PLABS</name>
<dbReference type="EMBL" id="CDSF01000090">
    <property type="protein sequence ID" value="CEO99261.1"/>
    <property type="molecule type" value="Genomic_DNA"/>
</dbReference>
<feature type="transmembrane region" description="Helical" evidence="2">
    <location>
        <begin position="106"/>
        <end position="124"/>
    </location>
</feature>
<evidence type="ECO:0000313" key="6">
    <source>
        <dbReference type="Proteomes" id="UP000039324"/>
    </source>
</evidence>
<evidence type="ECO:0000313" key="5">
    <source>
        <dbReference type="EMBL" id="SPQ97273.1"/>
    </source>
</evidence>
<keyword evidence="6" id="KW-1185">Reference proteome</keyword>
<evidence type="ECO:0000313" key="4">
    <source>
        <dbReference type="EMBL" id="CEO99261.1"/>
    </source>
</evidence>
<evidence type="ECO:0000313" key="7">
    <source>
        <dbReference type="Proteomes" id="UP000290189"/>
    </source>
</evidence>
<dbReference type="SUPFAM" id="SSF48097">
    <property type="entry name" value="Regulator of G-protein signaling, RGS"/>
    <property type="match status" value="1"/>
</dbReference>
<keyword evidence="2" id="KW-1133">Transmembrane helix</keyword>
<feature type="region of interest" description="Disordered" evidence="1">
    <location>
        <begin position="394"/>
        <end position="421"/>
    </location>
</feature>
<dbReference type="InterPro" id="IPR044926">
    <property type="entry name" value="RGS_subdomain_2"/>
</dbReference>
<feature type="transmembrane region" description="Helical" evidence="2">
    <location>
        <begin position="248"/>
        <end position="268"/>
    </location>
</feature>
<dbReference type="Pfam" id="PF00615">
    <property type="entry name" value="RGS"/>
    <property type="match status" value="1"/>
</dbReference>
<accession>A0A0G4IW19</accession>
<keyword evidence="5" id="KW-0496">Mitochondrion</keyword>
<dbReference type="PANTHER" id="PTHR10845:SF192">
    <property type="entry name" value="DOUBLE HIT, ISOFORM B"/>
    <property type="match status" value="1"/>
</dbReference>
<geneLocation type="mitochondrion" evidence="5"/>
<gene>
    <name evidence="4" type="ORF">PBRA_001167</name>
    <name evidence="5" type="ORF">PLBR_LOCUS4488</name>
</gene>
<feature type="transmembrane region" description="Helical" evidence="2">
    <location>
        <begin position="70"/>
        <end position="94"/>
    </location>
</feature>
<feature type="domain" description="RGS" evidence="3">
    <location>
        <begin position="297"/>
        <end position="513"/>
    </location>
</feature>
<keyword evidence="2" id="KW-0472">Membrane</keyword>
<dbReference type="InterPro" id="IPR016137">
    <property type="entry name" value="RGS"/>
</dbReference>
<organism evidence="4 6">
    <name type="scientific">Plasmodiophora brassicae</name>
    <name type="common">Clubroot disease agent</name>
    <dbReference type="NCBI Taxonomy" id="37360"/>
    <lineage>
        <taxon>Eukaryota</taxon>
        <taxon>Sar</taxon>
        <taxon>Rhizaria</taxon>
        <taxon>Endomyxa</taxon>
        <taxon>Phytomyxea</taxon>
        <taxon>Plasmodiophorida</taxon>
        <taxon>Plasmodiophoridae</taxon>
        <taxon>Plasmodiophora</taxon>
    </lineage>
</organism>
<dbReference type="OrthoDB" id="196547at2759"/>
<feature type="transmembrane region" description="Helical" evidence="2">
    <location>
        <begin position="217"/>
        <end position="242"/>
    </location>
</feature>
<dbReference type="PANTHER" id="PTHR10845">
    <property type="entry name" value="REGULATOR OF G PROTEIN SIGNALING"/>
    <property type="match status" value="1"/>
</dbReference>
<proteinExistence type="predicted"/>
<dbReference type="SMART" id="SM00315">
    <property type="entry name" value="RGS"/>
    <property type="match status" value="1"/>
</dbReference>
<feature type="compositionally biased region" description="Basic and acidic residues" evidence="1">
    <location>
        <begin position="394"/>
        <end position="405"/>
    </location>
</feature>
<dbReference type="EMBL" id="OVEO01000007">
    <property type="protein sequence ID" value="SPQ97273.1"/>
    <property type="molecule type" value="Genomic_DNA"/>
</dbReference>
<dbReference type="Gene3D" id="1.10.167.10">
    <property type="entry name" value="Regulator of G-protein Signalling 4, domain 2"/>
    <property type="match status" value="1"/>
</dbReference>
<evidence type="ECO:0000256" key="2">
    <source>
        <dbReference type="SAM" id="Phobius"/>
    </source>
</evidence>
<dbReference type="Proteomes" id="UP000290189">
    <property type="component" value="Unassembled WGS sequence"/>
</dbReference>
<feature type="transmembrane region" description="Helical" evidence="2">
    <location>
        <begin position="6"/>
        <end position="26"/>
    </location>
</feature>
<evidence type="ECO:0000256" key="1">
    <source>
        <dbReference type="SAM" id="MobiDB-lite"/>
    </source>
</evidence>
<keyword evidence="2" id="KW-0812">Transmembrane</keyword>
<dbReference type="PROSITE" id="PS50132">
    <property type="entry name" value="RGS"/>
    <property type="match status" value="1"/>
</dbReference>
<dbReference type="InterPro" id="IPR036305">
    <property type="entry name" value="RGS_sf"/>
</dbReference>
<feature type="compositionally biased region" description="Low complexity" evidence="1">
    <location>
        <begin position="410"/>
        <end position="421"/>
    </location>
</feature>
<reference evidence="4 6" key="1">
    <citation type="submission" date="2015-02" db="EMBL/GenBank/DDBJ databases">
        <authorList>
            <person name="Chooi Y.-H."/>
        </authorList>
    </citation>
    <scope>NUCLEOTIDE SEQUENCE [LARGE SCALE GENOMIC DNA]</scope>
    <source>
        <strain evidence="4">E3</strain>
    </source>
</reference>
<protein>
    <recommendedName>
        <fullName evidence="3">RGS domain-containing protein</fullName>
    </recommendedName>
</protein>
<sequence length="530" mass="58594">MSQPILALTMALAIVMQLVFPLVVWARRMRRDWATDDRIGMATSTISLRSNGSPLLRVLQRRDRRNRASIVTTLVLMLMSLFAFLGAVSCLLMLTQSIVVDSLFHISSQAQCLSFLFVVLPVIIEIHSRVVPMRTVLILLGIVALYTIYNLVVIVATIINNGSTDMNPLTVVGDFQETIVFSIVLAFRLWSAVTILKAQTGVRNYITLLARCLQERGVEIGILLVLALKQSILRFAVVPLIASNGTNVAIASSSSVALTSMLMIASVIHGAGNGEDRDSTGSGTTEAEVDNDESAVRLRAVLSNAKSFRQFSAFCKASLCQENAVFWKDVSNYKDKLYLAMLDAKRPLTGSARHHVVQRMNAIFDRFLKDDSPFQVNLSFESVRCAQAVVQRINEREKSHTRTDSGQEGSAASVSSSTAASKTKLNGTATSGLTWASGATTQDLDDKRDDAEFIKRERPATNAAAQAKIDPVIWNDMWAMFVVFDECQKEAFCTMKNDVFARFTNTKEYKKFQAQSEINDVKVDVIKNFM</sequence>
<feature type="transmembrane region" description="Helical" evidence="2">
    <location>
        <begin position="179"/>
        <end position="196"/>
    </location>
</feature>
<reference evidence="5 7" key="2">
    <citation type="submission" date="2018-03" db="EMBL/GenBank/DDBJ databases">
        <authorList>
            <person name="Fogelqvist J."/>
        </authorList>
    </citation>
    <scope>NUCLEOTIDE SEQUENCE [LARGE SCALE GENOMIC DNA]</scope>
</reference>
<dbReference type="AlphaFoldDB" id="A0A0G4IW19"/>
<dbReference type="Proteomes" id="UP000039324">
    <property type="component" value="Unassembled WGS sequence"/>
</dbReference>
<feature type="transmembrane region" description="Helical" evidence="2">
    <location>
        <begin position="136"/>
        <end position="159"/>
    </location>
</feature>